<accession>A0A8H4QEJ7</accession>
<reference evidence="2 3" key="1">
    <citation type="submission" date="2019-12" db="EMBL/GenBank/DDBJ databases">
        <authorList>
            <person name="Floudas D."/>
            <person name="Bentzer J."/>
            <person name="Ahren D."/>
            <person name="Johansson T."/>
            <person name="Persson P."/>
            <person name="Tunlid A."/>
        </authorList>
    </citation>
    <scope>NUCLEOTIDE SEQUENCE [LARGE SCALE GENOMIC DNA]</scope>
    <source>
        <strain evidence="2 3">CBS 102.39</strain>
    </source>
</reference>
<name>A0A8H4QEJ7_9AGAR</name>
<organism evidence="2 3">
    <name type="scientific">Agrocybe pediades</name>
    <dbReference type="NCBI Taxonomy" id="84607"/>
    <lineage>
        <taxon>Eukaryota</taxon>
        <taxon>Fungi</taxon>
        <taxon>Dikarya</taxon>
        <taxon>Basidiomycota</taxon>
        <taxon>Agaricomycotina</taxon>
        <taxon>Agaricomycetes</taxon>
        <taxon>Agaricomycetidae</taxon>
        <taxon>Agaricales</taxon>
        <taxon>Agaricineae</taxon>
        <taxon>Strophariaceae</taxon>
        <taxon>Agrocybe</taxon>
    </lineage>
</organism>
<dbReference type="Pfam" id="PF20415">
    <property type="entry name" value="DUF6699"/>
    <property type="match status" value="1"/>
</dbReference>
<evidence type="ECO:0000313" key="2">
    <source>
        <dbReference type="EMBL" id="KAF4609428.1"/>
    </source>
</evidence>
<dbReference type="InterPro" id="IPR046522">
    <property type="entry name" value="DUF6699"/>
</dbReference>
<feature type="domain" description="DUF6699" evidence="1">
    <location>
        <begin position="99"/>
        <end position="173"/>
    </location>
</feature>
<dbReference type="EMBL" id="JAACJL010000062">
    <property type="protein sequence ID" value="KAF4609428.1"/>
    <property type="molecule type" value="Genomic_DNA"/>
</dbReference>
<keyword evidence="3" id="KW-1185">Reference proteome</keyword>
<comment type="caution">
    <text evidence="2">The sequence shown here is derived from an EMBL/GenBank/DDBJ whole genome shotgun (WGS) entry which is preliminary data.</text>
</comment>
<gene>
    <name evidence="2" type="ORF">D9613_012933</name>
</gene>
<dbReference type="Proteomes" id="UP000521872">
    <property type="component" value="Unassembled WGS sequence"/>
</dbReference>
<evidence type="ECO:0000259" key="1">
    <source>
        <dbReference type="Pfam" id="PF20415"/>
    </source>
</evidence>
<evidence type="ECO:0000313" key="3">
    <source>
        <dbReference type="Proteomes" id="UP000521872"/>
    </source>
</evidence>
<sequence length="223" mass="24434">MPGRIRHFDDEPKNIKVKNDSLYRGTYGMPEHTTPRVAGGEPYTVPYPFRTVTTGYGLCEPQWSEGPPPIIHHLSPYAPVPLPPLYPINILLAAHSNTLRWNIHERPETAVAAPVYSPGWQAMPATEPASAGPVTIRLEPLKALIVVHASASGFVTVADVLYAVYNAIQQHFAQSPRVQGRPSRGPMGLNTTPLLDSRAQWVGLAPSRIEQDVWVLHTTSAVS</sequence>
<dbReference type="AlphaFoldDB" id="A0A8H4QEJ7"/>
<protein>
    <recommendedName>
        <fullName evidence="1">DUF6699 domain-containing protein</fullName>
    </recommendedName>
</protein>
<proteinExistence type="predicted"/>